<protein>
    <recommendedName>
        <fullName evidence="5">Coiled-coil domain-containing protein 13</fullName>
    </recommendedName>
</protein>
<evidence type="ECO:0000313" key="4">
    <source>
        <dbReference type="Proteomes" id="UP000694522"/>
    </source>
</evidence>
<feature type="region of interest" description="Disordered" evidence="2">
    <location>
        <begin position="524"/>
        <end position="547"/>
    </location>
</feature>
<feature type="coiled-coil region" evidence="1">
    <location>
        <begin position="573"/>
        <end position="611"/>
    </location>
</feature>
<dbReference type="Proteomes" id="UP000694522">
    <property type="component" value="Unplaced"/>
</dbReference>
<feature type="coiled-coil region" evidence="1">
    <location>
        <begin position="377"/>
        <end position="411"/>
    </location>
</feature>
<dbReference type="PANTHER" id="PTHR31935">
    <property type="entry name" value="COILED-COIL DOMAIN-CONTAINING PROTEIN 13"/>
    <property type="match status" value="1"/>
</dbReference>
<feature type="compositionally biased region" description="Polar residues" evidence="2">
    <location>
        <begin position="527"/>
        <end position="547"/>
    </location>
</feature>
<organism evidence="3 4">
    <name type="scientific">Amazona collaria</name>
    <name type="common">yellow-billed parrot</name>
    <dbReference type="NCBI Taxonomy" id="241587"/>
    <lineage>
        <taxon>Eukaryota</taxon>
        <taxon>Metazoa</taxon>
        <taxon>Chordata</taxon>
        <taxon>Craniata</taxon>
        <taxon>Vertebrata</taxon>
        <taxon>Euteleostomi</taxon>
        <taxon>Archelosauria</taxon>
        <taxon>Archosauria</taxon>
        <taxon>Dinosauria</taxon>
        <taxon>Saurischia</taxon>
        <taxon>Theropoda</taxon>
        <taxon>Coelurosauria</taxon>
        <taxon>Aves</taxon>
        <taxon>Neognathae</taxon>
        <taxon>Neoaves</taxon>
        <taxon>Telluraves</taxon>
        <taxon>Australaves</taxon>
        <taxon>Psittaciformes</taxon>
        <taxon>Psittacidae</taxon>
        <taxon>Amazona</taxon>
    </lineage>
</organism>
<evidence type="ECO:0000313" key="3">
    <source>
        <dbReference type="Ensembl" id="ENSACOP00000000611.1"/>
    </source>
</evidence>
<dbReference type="GO" id="GO:1905515">
    <property type="term" value="P:non-motile cilium assembly"/>
    <property type="evidence" value="ECO:0007669"/>
    <property type="project" value="TreeGrafter"/>
</dbReference>
<evidence type="ECO:0000256" key="2">
    <source>
        <dbReference type="SAM" id="MobiDB-lite"/>
    </source>
</evidence>
<keyword evidence="4" id="KW-1185">Reference proteome</keyword>
<proteinExistence type="predicted"/>
<feature type="coiled-coil region" evidence="1">
    <location>
        <begin position="82"/>
        <end position="123"/>
    </location>
</feature>
<sequence>MPLHAGRAPSKSDGNTGNGFLEVENKQLQDQLREVRDENCRLYKLLTDKDFEIKQLQKKIQTDRLALTGASGLAGDVAATKIVELAKKNREITAEAETEKAKVKQLNNKVKELERELQTAMEKIHCLGGGDAGIKQSTLKMIEGNLAESPEVKALQEKLTAANFKVMEYRNQLQSAKQELKMTQKVLLANEVGEDVNIQSLLTNSGSWRGRAQQILVLQSRVRELENQLGQNKSRKSLSKVDEELLALIDPRKLSAQEKNLLKIRSLEKEKKETLEKLTGEYDALKKSHEEVKKTLDASKARNKVLCSEVKTLKGQIVILLEKGKHDNELIDALLTQQKQMQEILKHLSHQDEENKESKHMLGQNLNSEVQAQNCLIEQLGQVVAEREAMVKELEEEIGQLTLQLKSAYEGDSLGAAEPPPSESSEDSGSTLLKPVASGKDPNIESLAGTNSLDLKVLQTQITEHKALCQAAEVERDRLLELVTVLQKRVEESSNKILAAEKSLQEERRRCVILEQQLEKLQMDAGNDTSEQKSPMRSKTGQTVSHSRLTLDVSDSKEFSAAQLSKLPMELRVEELSRRLVMQLNENKSLKAALETALRKKEEDFKLYQDTMGQVKNIFLQAIQQQK</sequence>
<evidence type="ECO:0000256" key="1">
    <source>
        <dbReference type="SAM" id="Coils"/>
    </source>
</evidence>
<dbReference type="GO" id="GO:0034451">
    <property type="term" value="C:centriolar satellite"/>
    <property type="evidence" value="ECO:0007669"/>
    <property type="project" value="TreeGrafter"/>
</dbReference>
<feature type="coiled-coil region" evidence="1">
    <location>
        <begin position="455"/>
        <end position="524"/>
    </location>
</feature>
<name>A0A8B9EZE4_9PSIT</name>
<evidence type="ECO:0008006" key="5">
    <source>
        <dbReference type="Google" id="ProtNLM"/>
    </source>
</evidence>
<feature type="coiled-coil region" evidence="1">
    <location>
        <begin position="268"/>
        <end position="302"/>
    </location>
</feature>
<keyword evidence="1" id="KW-0175">Coiled coil</keyword>
<reference evidence="3" key="2">
    <citation type="submission" date="2025-09" db="UniProtKB">
        <authorList>
            <consortium name="Ensembl"/>
        </authorList>
    </citation>
    <scope>IDENTIFICATION</scope>
</reference>
<dbReference type="PANTHER" id="PTHR31935:SF1">
    <property type="entry name" value="COILED-COIL DOMAIN-CONTAINING PROTEIN 13"/>
    <property type="match status" value="1"/>
</dbReference>
<feature type="coiled-coil region" evidence="1">
    <location>
        <begin position="152"/>
        <end position="186"/>
    </location>
</feature>
<reference evidence="3" key="1">
    <citation type="submission" date="2025-08" db="UniProtKB">
        <authorList>
            <consortium name="Ensembl"/>
        </authorList>
    </citation>
    <scope>IDENTIFICATION</scope>
</reference>
<dbReference type="Ensembl" id="ENSACOT00000000635.1">
    <property type="protein sequence ID" value="ENSACOP00000000611.1"/>
    <property type="gene ID" value="ENSACOG00000000457.1"/>
</dbReference>
<dbReference type="InterPro" id="IPR038929">
    <property type="entry name" value="CCDC13"/>
</dbReference>
<accession>A0A8B9EZE4</accession>
<feature type="region of interest" description="Disordered" evidence="2">
    <location>
        <begin position="412"/>
        <end position="446"/>
    </location>
</feature>
<dbReference type="GO" id="GO:0031122">
    <property type="term" value="P:cytoplasmic microtubule organization"/>
    <property type="evidence" value="ECO:0007669"/>
    <property type="project" value="TreeGrafter"/>
</dbReference>
<feature type="region of interest" description="Disordered" evidence="2">
    <location>
        <begin position="1"/>
        <end position="20"/>
    </location>
</feature>
<dbReference type="AlphaFoldDB" id="A0A8B9EZE4"/>